<protein>
    <submittedName>
        <fullName evidence="7">C40 family peptidase</fullName>
    </submittedName>
</protein>
<dbReference type="InterPro" id="IPR000064">
    <property type="entry name" value="NLP_P60_dom"/>
</dbReference>
<dbReference type="InterPro" id="IPR051794">
    <property type="entry name" value="PG_Endopeptidase_C40"/>
</dbReference>
<dbReference type="SUPFAM" id="SSF54001">
    <property type="entry name" value="Cysteine proteinases"/>
    <property type="match status" value="1"/>
</dbReference>
<evidence type="ECO:0000256" key="2">
    <source>
        <dbReference type="ARBA" id="ARBA00022670"/>
    </source>
</evidence>
<gene>
    <name evidence="7" type="ORF">HGB44_25650</name>
</gene>
<evidence type="ECO:0000256" key="1">
    <source>
        <dbReference type="ARBA" id="ARBA00007074"/>
    </source>
</evidence>
<reference evidence="7 8" key="1">
    <citation type="submission" date="2020-04" db="EMBL/GenBank/DDBJ databases">
        <title>MicrobeNet Type strains.</title>
        <authorList>
            <person name="Nicholson A.C."/>
        </authorList>
    </citation>
    <scope>NUCLEOTIDE SEQUENCE [LARGE SCALE GENOMIC DNA]</scope>
    <source>
        <strain evidence="7 8">ATCC 23612</strain>
    </source>
</reference>
<keyword evidence="8" id="KW-1185">Reference proteome</keyword>
<evidence type="ECO:0000256" key="3">
    <source>
        <dbReference type="ARBA" id="ARBA00022801"/>
    </source>
</evidence>
<dbReference type="PANTHER" id="PTHR47359:SF3">
    <property type="entry name" value="NLP_P60 DOMAIN-CONTAINING PROTEIN-RELATED"/>
    <property type="match status" value="1"/>
</dbReference>
<feature type="region of interest" description="Disordered" evidence="5">
    <location>
        <begin position="1"/>
        <end position="32"/>
    </location>
</feature>
<keyword evidence="4" id="KW-0788">Thiol protease</keyword>
<accession>A0A7X6MK92</accession>
<sequence>MRIPRHHEQTQACRSTDPGRQASPVPPRRGGGRTLAVAALTAAALTAGTAPALAQPLQPLQPPQPVRPAQQAAATAQDSAEPRRVHLSLSRPTVEDAISAAESKKGTPYRWGGTGPNGFDCSGLVQWAYKQAGVELPRVAHDQVGAGTRVSYSDARRGDILYWADSGGYAYHVAIYLGDGRMIDAPNSGDHVRERDVHKHDLAGAVRL</sequence>
<keyword evidence="3" id="KW-0378">Hydrolase</keyword>
<proteinExistence type="inferred from homology"/>
<evidence type="ECO:0000313" key="8">
    <source>
        <dbReference type="Proteomes" id="UP000553209"/>
    </source>
</evidence>
<dbReference type="Pfam" id="PF00877">
    <property type="entry name" value="NLPC_P60"/>
    <property type="match status" value="1"/>
</dbReference>
<feature type="compositionally biased region" description="Low complexity" evidence="5">
    <location>
        <begin position="67"/>
        <end position="77"/>
    </location>
</feature>
<name>A0A7X6MK92_9ACTN</name>
<dbReference type="AlphaFoldDB" id="A0A7X6MK92"/>
<dbReference type="Proteomes" id="UP000553209">
    <property type="component" value="Unassembled WGS sequence"/>
</dbReference>
<organism evidence="7 8">
    <name type="scientific">Nocardiopsis alborubida</name>
    <dbReference type="NCBI Taxonomy" id="146802"/>
    <lineage>
        <taxon>Bacteria</taxon>
        <taxon>Bacillati</taxon>
        <taxon>Actinomycetota</taxon>
        <taxon>Actinomycetes</taxon>
        <taxon>Streptosporangiales</taxon>
        <taxon>Nocardiopsidaceae</taxon>
        <taxon>Nocardiopsis</taxon>
    </lineage>
</organism>
<evidence type="ECO:0000313" key="7">
    <source>
        <dbReference type="EMBL" id="NKZ01026.1"/>
    </source>
</evidence>
<comment type="similarity">
    <text evidence="1">Belongs to the peptidase C40 family.</text>
</comment>
<evidence type="ECO:0000256" key="5">
    <source>
        <dbReference type="SAM" id="MobiDB-lite"/>
    </source>
</evidence>
<keyword evidence="2" id="KW-0645">Protease</keyword>
<feature type="region of interest" description="Disordered" evidence="5">
    <location>
        <begin position="55"/>
        <end position="94"/>
    </location>
</feature>
<dbReference type="RefSeq" id="WP_061082932.1">
    <property type="nucleotide sequence ID" value="NZ_JAAXPG010000030.1"/>
</dbReference>
<dbReference type="GO" id="GO:0008234">
    <property type="term" value="F:cysteine-type peptidase activity"/>
    <property type="evidence" value="ECO:0007669"/>
    <property type="project" value="UniProtKB-KW"/>
</dbReference>
<comment type="caution">
    <text evidence="7">The sequence shown here is derived from an EMBL/GenBank/DDBJ whole genome shotgun (WGS) entry which is preliminary data.</text>
</comment>
<dbReference type="PANTHER" id="PTHR47359">
    <property type="entry name" value="PEPTIDOGLYCAN DL-ENDOPEPTIDASE CWLO"/>
    <property type="match status" value="1"/>
</dbReference>
<dbReference type="GO" id="GO:0006508">
    <property type="term" value="P:proteolysis"/>
    <property type="evidence" value="ECO:0007669"/>
    <property type="project" value="UniProtKB-KW"/>
</dbReference>
<evidence type="ECO:0000259" key="6">
    <source>
        <dbReference type="PROSITE" id="PS51935"/>
    </source>
</evidence>
<feature type="domain" description="NlpC/P60" evidence="6">
    <location>
        <begin position="91"/>
        <end position="208"/>
    </location>
</feature>
<evidence type="ECO:0000256" key="4">
    <source>
        <dbReference type="ARBA" id="ARBA00022807"/>
    </source>
</evidence>
<dbReference type="EMBL" id="JAAXPG010000030">
    <property type="protein sequence ID" value="NKZ01026.1"/>
    <property type="molecule type" value="Genomic_DNA"/>
</dbReference>
<dbReference type="PROSITE" id="PS51935">
    <property type="entry name" value="NLPC_P60"/>
    <property type="match status" value="1"/>
</dbReference>
<dbReference type="InterPro" id="IPR038765">
    <property type="entry name" value="Papain-like_cys_pep_sf"/>
</dbReference>
<dbReference type="Gene3D" id="3.90.1720.10">
    <property type="entry name" value="endopeptidase domain like (from Nostoc punctiforme)"/>
    <property type="match status" value="1"/>
</dbReference>